<sequence>MDSARADQGLAALLLAVDPAGLGGAVLRGPPGPGRDAWLARLRTALPADVPWRRLPPGIPDSRLLGGLDLAATLASGRRVAERGVLAAADGGVVVAAMAERMERSLAAKLCAALDDGTVSVQRDGFGQTHLARFALLALDEGAAAEEAAPAALADRLAFHLDPDFAPEGAMPDAAAARARLAGVAVPPALAEALCGAALAFGIASLRAPLLALRAARAAAA</sequence>
<accession>A0ABX1EDG3</accession>
<dbReference type="PANTHER" id="PTHR43473:SF2">
    <property type="entry name" value="MAGNESIUM-CHELATASE SUBUNIT CHLD, CHLOROPLASTIC"/>
    <property type="match status" value="1"/>
</dbReference>
<evidence type="ECO:0000313" key="1">
    <source>
        <dbReference type="EMBL" id="NKC33803.1"/>
    </source>
</evidence>
<name>A0ABX1EDG3_9PROT</name>
<dbReference type="SUPFAM" id="SSF52540">
    <property type="entry name" value="P-loop containing nucleoside triphosphate hydrolases"/>
    <property type="match status" value="1"/>
</dbReference>
<reference evidence="1 2" key="1">
    <citation type="submission" date="2020-03" db="EMBL/GenBank/DDBJ databases">
        <title>Roseomonas selenitidurans sp. nov. isolated from urban soil.</title>
        <authorList>
            <person name="Liu H."/>
        </authorList>
    </citation>
    <scope>NUCLEOTIDE SEQUENCE [LARGE SCALE GENOMIC DNA]</scope>
    <source>
        <strain evidence="1 2">BU-1</strain>
    </source>
</reference>
<gene>
    <name evidence="1" type="ORF">HEQ75_23280</name>
</gene>
<dbReference type="PANTHER" id="PTHR43473">
    <property type="entry name" value="MAGNESIUM-CHELATASE SUBUNIT CHLD, CHLOROPLASTIC"/>
    <property type="match status" value="1"/>
</dbReference>
<dbReference type="EMBL" id="JAAVNE010000055">
    <property type="protein sequence ID" value="NKC33803.1"/>
    <property type="molecule type" value="Genomic_DNA"/>
</dbReference>
<dbReference type="Proteomes" id="UP000787635">
    <property type="component" value="Unassembled WGS sequence"/>
</dbReference>
<dbReference type="Gene3D" id="3.40.50.300">
    <property type="entry name" value="P-loop containing nucleotide triphosphate hydrolases"/>
    <property type="match status" value="1"/>
</dbReference>
<comment type="caution">
    <text evidence="1">The sequence shown here is derived from an EMBL/GenBank/DDBJ whole genome shotgun (WGS) entry which is preliminary data.</text>
</comment>
<organism evidence="1 2">
    <name type="scientific">Falsiroseomonas selenitidurans</name>
    <dbReference type="NCBI Taxonomy" id="2716335"/>
    <lineage>
        <taxon>Bacteria</taxon>
        <taxon>Pseudomonadati</taxon>
        <taxon>Pseudomonadota</taxon>
        <taxon>Alphaproteobacteria</taxon>
        <taxon>Acetobacterales</taxon>
        <taxon>Roseomonadaceae</taxon>
        <taxon>Falsiroseomonas</taxon>
    </lineage>
</organism>
<dbReference type="InterPro" id="IPR027417">
    <property type="entry name" value="P-loop_NTPase"/>
</dbReference>
<evidence type="ECO:0000313" key="2">
    <source>
        <dbReference type="Proteomes" id="UP000787635"/>
    </source>
</evidence>
<proteinExistence type="predicted"/>
<feature type="non-terminal residue" evidence="1">
    <location>
        <position position="221"/>
    </location>
</feature>
<protein>
    <submittedName>
        <fullName evidence="1">AAA domain-containing protein</fullName>
    </submittedName>
</protein>
<keyword evidence="2" id="KW-1185">Reference proteome</keyword>